<dbReference type="InterPro" id="IPR037359">
    <property type="entry name" value="NST/OST"/>
</dbReference>
<evidence type="ECO:0000256" key="4">
    <source>
        <dbReference type="PIRSR" id="PIRSR637359-2"/>
    </source>
</evidence>
<dbReference type="InterPro" id="IPR027417">
    <property type="entry name" value="P-loop_NTPase"/>
</dbReference>
<dbReference type="GO" id="GO:0008146">
    <property type="term" value="F:sulfotransferase activity"/>
    <property type="evidence" value="ECO:0007669"/>
    <property type="project" value="InterPro"/>
</dbReference>
<feature type="domain" description="Sulfotransferase" evidence="5">
    <location>
        <begin position="30"/>
        <end position="236"/>
    </location>
</feature>
<dbReference type="EMBL" id="HBEY01029758">
    <property type="protein sequence ID" value="CAD8610739.1"/>
    <property type="molecule type" value="Transcribed_RNA"/>
</dbReference>
<evidence type="ECO:0000256" key="1">
    <source>
        <dbReference type="ARBA" id="ARBA00022679"/>
    </source>
</evidence>
<dbReference type="Pfam" id="PF00685">
    <property type="entry name" value="Sulfotransfer_1"/>
    <property type="match status" value="1"/>
</dbReference>
<dbReference type="InterPro" id="IPR000863">
    <property type="entry name" value="Sulfotransferase_dom"/>
</dbReference>
<organism evidence="6">
    <name type="scientific">Coccolithus braarudii</name>
    <dbReference type="NCBI Taxonomy" id="221442"/>
    <lineage>
        <taxon>Eukaryota</taxon>
        <taxon>Haptista</taxon>
        <taxon>Haptophyta</taxon>
        <taxon>Prymnesiophyceae</taxon>
        <taxon>Coccolithales</taxon>
        <taxon>Coccolithaceae</taxon>
        <taxon>Coccolithus</taxon>
    </lineage>
</organism>
<evidence type="ECO:0000256" key="2">
    <source>
        <dbReference type="ARBA" id="ARBA00023180"/>
    </source>
</evidence>
<proteinExistence type="predicted"/>
<sequence length="308" mass="35308">MLAPNPTGALRARAGDCFVAKAADRVYCLPHVVNIGVQKAGTGELQTWLNAHPHMLVHGGEAHFFDRLQPPCHTPKQQASLRLRYARFLWRRHRLDSKAVTGITFFEKTPAYFDMAEPRVVACAVPDAKLLLMLRMPVARAISAYRMCQEELNARWCTRSFDAVLAHALSSDQTPRLSPTLQRQMRRLLLMGQYAEHLHRWLVHFRPEQLGVIWVEQFKRDPFKCMDAMQRFLALPSFDYRKIATRNAAGYWVVGKSKSSVRRASATALTHRANKTLHAFYEQSQHRLRTMLAQSNLTLVFEPPPPLR</sequence>
<feature type="binding site" evidence="4">
    <location>
        <position position="143"/>
    </location>
    <ligand>
        <name>3'-phosphoadenylyl sulfate</name>
        <dbReference type="ChEBI" id="CHEBI:58339"/>
    </ligand>
</feature>
<name>A0A7S0Q1B4_9EUKA</name>
<evidence type="ECO:0000256" key="3">
    <source>
        <dbReference type="PIRSR" id="PIRSR637359-1"/>
    </source>
</evidence>
<dbReference type="Gene3D" id="3.40.50.300">
    <property type="entry name" value="P-loop containing nucleotide triphosphate hydrolases"/>
    <property type="match status" value="1"/>
</dbReference>
<feature type="active site" description="For sulfotransferase activity" evidence="3">
    <location>
        <position position="39"/>
    </location>
</feature>
<dbReference type="PANTHER" id="PTHR10605:SF56">
    <property type="entry name" value="BIFUNCTIONAL HEPARAN SULFATE N-DEACETYLASE_N-SULFOTRANSFERASE"/>
    <property type="match status" value="1"/>
</dbReference>
<gene>
    <name evidence="6" type="ORF">CPEL01642_LOCUS14117</name>
</gene>
<evidence type="ECO:0000313" key="6">
    <source>
        <dbReference type="EMBL" id="CAD8610739.1"/>
    </source>
</evidence>
<evidence type="ECO:0000259" key="5">
    <source>
        <dbReference type="Pfam" id="PF00685"/>
    </source>
</evidence>
<feature type="binding site" evidence="4">
    <location>
        <position position="252"/>
    </location>
    <ligand>
        <name>3'-phosphoadenylyl sulfate</name>
        <dbReference type="ChEBI" id="CHEBI:58339"/>
    </ligand>
</feature>
<dbReference type="SUPFAM" id="SSF52540">
    <property type="entry name" value="P-loop containing nucleoside triphosphate hydrolases"/>
    <property type="match status" value="1"/>
</dbReference>
<keyword evidence="2" id="KW-0325">Glycoprotein</keyword>
<dbReference type="PANTHER" id="PTHR10605">
    <property type="entry name" value="HEPARAN SULFATE SULFOTRANSFERASE"/>
    <property type="match status" value="1"/>
</dbReference>
<accession>A0A7S0Q1B4</accession>
<dbReference type="AlphaFoldDB" id="A0A7S0Q1B4"/>
<feature type="binding site" evidence="4">
    <location>
        <position position="135"/>
    </location>
    <ligand>
        <name>3'-phosphoadenylyl sulfate</name>
        <dbReference type="ChEBI" id="CHEBI:58339"/>
    </ligand>
</feature>
<keyword evidence="1" id="KW-0808">Transferase</keyword>
<protein>
    <recommendedName>
        <fullName evidence="5">Sulfotransferase domain-containing protein</fullName>
    </recommendedName>
</protein>
<reference evidence="6" key="1">
    <citation type="submission" date="2021-01" db="EMBL/GenBank/DDBJ databases">
        <authorList>
            <person name="Corre E."/>
            <person name="Pelletier E."/>
            <person name="Niang G."/>
            <person name="Scheremetjew M."/>
            <person name="Finn R."/>
            <person name="Kale V."/>
            <person name="Holt S."/>
            <person name="Cochrane G."/>
            <person name="Meng A."/>
            <person name="Brown T."/>
            <person name="Cohen L."/>
        </authorList>
    </citation>
    <scope>NUCLEOTIDE SEQUENCE</scope>
    <source>
        <strain evidence="6">PLY182g</strain>
    </source>
</reference>